<dbReference type="InterPro" id="IPR051212">
    <property type="entry name" value="Type-I_RE_S_subunit"/>
</dbReference>
<keyword evidence="3" id="KW-0238">DNA-binding</keyword>
<gene>
    <name evidence="6" type="ORF">FXB42_14825</name>
</gene>
<dbReference type="GO" id="GO:0009307">
    <property type="term" value="P:DNA restriction-modification system"/>
    <property type="evidence" value="ECO:0007669"/>
    <property type="project" value="UniProtKB-KW"/>
</dbReference>
<keyword evidence="2" id="KW-0680">Restriction system</keyword>
<dbReference type="GO" id="GO:0003677">
    <property type="term" value="F:DNA binding"/>
    <property type="evidence" value="ECO:0007669"/>
    <property type="project" value="UniProtKB-KW"/>
</dbReference>
<organism evidence="6 7">
    <name type="scientific">Acetobacterium wieringae</name>
    <dbReference type="NCBI Taxonomy" id="52694"/>
    <lineage>
        <taxon>Bacteria</taxon>
        <taxon>Bacillati</taxon>
        <taxon>Bacillota</taxon>
        <taxon>Clostridia</taxon>
        <taxon>Eubacteriales</taxon>
        <taxon>Eubacteriaceae</taxon>
        <taxon>Acetobacterium</taxon>
    </lineage>
</organism>
<dbReference type="PANTHER" id="PTHR43140:SF1">
    <property type="entry name" value="TYPE I RESTRICTION ENZYME ECOKI SPECIFICITY SUBUNIT"/>
    <property type="match status" value="1"/>
</dbReference>
<keyword evidence="6" id="KW-0255">Endonuclease</keyword>
<feature type="domain" description="Type I restriction modification DNA specificity" evidence="5">
    <location>
        <begin position="307"/>
        <end position="475"/>
    </location>
</feature>
<comment type="caution">
    <text evidence="6">The sequence shown here is derived from an EMBL/GenBank/DDBJ whole genome shotgun (WGS) entry which is preliminary data.</text>
</comment>
<keyword evidence="6" id="KW-0540">Nuclease</keyword>
<accession>A0A5D0WJX4</accession>
<dbReference type="RefSeq" id="WP_148638480.1">
    <property type="nucleotide sequence ID" value="NZ_VSLA01000028.1"/>
</dbReference>
<dbReference type="Proteomes" id="UP000322619">
    <property type="component" value="Unassembled WGS sequence"/>
</dbReference>
<dbReference type="EMBL" id="VSLA01000028">
    <property type="protein sequence ID" value="TYC83918.1"/>
    <property type="molecule type" value="Genomic_DNA"/>
</dbReference>
<comment type="subunit">
    <text evidence="4">The methyltransferase is composed of M and S polypeptides.</text>
</comment>
<sequence length="487" mass="54957">MKAQDLKNSILQLAIQGKLVRQREEEGTGWELLKKIDAEKQALLKAGKIKKQKALPGITEDEIPFEIPESWEWVRLGEITYLTSGQDMTPDKYNDIEQGIPYLTGASNIENGEIIINRWTTEPKAIAIKGDILLTCKGTIGKTVILNESKVHIARQIMSIRTFVADSGFIQYFVKSYENNLKSKAKSMIPGIERKDVLEAVVPLPPLAEQKRIVTKIEALMPYIDQYDAAYSEVEALNKKFPEDLKKSILQYAIQGKLVAQRKEEGTAEALYQQIQAEKQKLIKEGKLKKTKALPAITEDEIPFDIPESWKWVRLGDLCEKIGSGSTPKGGKAVYKEKGIKFLRSQNIYNDGLRMDGIVFISEEQNKAGSEVKAKDLLLNITGGSIGRCAIVPDDFDRANINQHVMIIRNIYPENRFYLHSVLISPYIQDMIMSVQVGVSREGLSAEKLIKFLIPLPPIEEQKRILDRMSEFDTATKKFKFPMPGSI</sequence>
<dbReference type="InterPro" id="IPR044946">
    <property type="entry name" value="Restrct_endonuc_typeI_TRD_sf"/>
</dbReference>
<dbReference type="Pfam" id="PF01420">
    <property type="entry name" value="Methylase_S"/>
    <property type="match status" value="2"/>
</dbReference>
<dbReference type="InterPro" id="IPR000055">
    <property type="entry name" value="Restrct_endonuc_typeI_TRD"/>
</dbReference>
<protein>
    <submittedName>
        <fullName evidence="6">Restriction endonuclease</fullName>
    </submittedName>
</protein>
<evidence type="ECO:0000313" key="7">
    <source>
        <dbReference type="Proteomes" id="UP000322619"/>
    </source>
</evidence>
<evidence type="ECO:0000256" key="4">
    <source>
        <dbReference type="ARBA" id="ARBA00038652"/>
    </source>
</evidence>
<comment type="similarity">
    <text evidence="1">Belongs to the type-I restriction system S methylase family.</text>
</comment>
<reference evidence="6 7" key="1">
    <citation type="submission" date="2019-08" db="EMBL/GenBank/DDBJ databases">
        <title>Isolation and enrichment of carboxydotrophic bacteria from anaerobic sludge for the production of bio-based chemicals from syngas.</title>
        <authorList>
            <person name="Antares A.L."/>
            <person name="Moreira J."/>
            <person name="Diender M."/>
            <person name="Parshina S.N."/>
            <person name="Stams A.J.M."/>
            <person name="Alves M."/>
            <person name="Alves J.I."/>
            <person name="Sousa D.Z."/>
        </authorList>
    </citation>
    <scope>NUCLEOTIDE SEQUENCE [LARGE SCALE GENOMIC DNA]</scope>
    <source>
        <strain evidence="6 7">JM</strain>
    </source>
</reference>
<evidence type="ECO:0000256" key="2">
    <source>
        <dbReference type="ARBA" id="ARBA00022747"/>
    </source>
</evidence>
<dbReference type="Gene3D" id="3.90.220.20">
    <property type="entry name" value="DNA methylase specificity domains"/>
    <property type="match status" value="2"/>
</dbReference>
<feature type="domain" description="Type I restriction modification DNA specificity" evidence="5">
    <location>
        <begin position="68"/>
        <end position="220"/>
    </location>
</feature>
<dbReference type="SUPFAM" id="SSF116734">
    <property type="entry name" value="DNA methylase specificity domain"/>
    <property type="match status" value="2"/>
</dbReference>
<evidence type="ECO:0000256" key="3">
    <source>
        <dbReference type="ARBA" id="ARBA00023125"/>
    </source>
</evidence>
<evidence type="ECO:0000259" key="5">
    <source>
        <dbReference type="Pfam" id="PF01420"/>
    </source>
</evidence>
<dbReference type="GO" id="GO:0004519">
    <property type="term" value="F:endonuclease activity"/>
    <property type="evidence" value="ECO:0007669"/>
    <property type="project" value="UniProtKB-KW"/>
</dbReference>
<dbReference type="CDD" id="cd17256">
    <property type="entry name" value="RMtype1_S_EcoJA65PI-TRD1-CR1_like"/>
    <property type="match status" value="1"/>
</dbReference>
<name>A0A5D0WJX4_9FIRM</name>
<keyword evidence="6" id="KW-0378">Hydrolase</keyword>
<evidence type="ECO:0000256" key="1">
    <source>
        <dbReference type="ARBA" id="ARBA00010923"/>
    </source>
</evidence>
<dbReference type="AlphaFoldDB" id="A0A5D0WJX4"/>
<dbReference type="PANTHER" id="PTHR43140">
    <property type="entry name" value="TYPE-1 RESTRICTION ENZYME ECOKI SPECIFICITY PROTEIN"/>
    <property type="match status" value="1"/>
</dbReference>
<proteinExistence type="inferred from homology"/>
<evidence type="ECO:0000313" key="6">
    <source>
        <dbReference type="EMBL" id="TYC83918.1"/>
    </source>
</evidence>